<evidence type="ECO:0000256" key="1">
    <source>
        <dbReference type="ARBA" id="ARBA00001946"/>
    </source>
</evidence>
<dbReference type="EMBL" id="JAEPCM010000455">
    <property type="protein sequence ID" value="MCG7947235.1"/>
    <property type="molecule type" value="Genomic_DNA"/>
</dbReference>
<dbReference type="InterPro" id="IPR000160">
    <property type="entry name" value="GGDEF_dom"/>
</dbReference>
<evidence type="ECO:0000256" key="3">
    <source>
        <dbReference type="ARBA" id="ARBA00034247"/>
    </source>
</evidence>
<comment type="catalytic activity">
    <reaction evidence="3">
        <text>2 GTP = 3',3'-c-di-GMP + 2 diphosphate</text>
        <dbReference type="Rhea" id="RHEA:24898"/>
        <dbReference type="ChEBI" id="CHEBI:33019"/>
        <dbReference type="ChEBI" id="CHEBI:37565"/>
        <dbReference type="ChEBI" id="CHEBI:58805"/>
        <dbReference type="EC" id="2.7.7.65"/>
    </reaction>
</comment>
<evidence type="ECO:0000256" key="2">
    <source>
        <dbReference type="ARBA" id="ARBA00012528"/>
    </source>
</evidence>
<evidence type="ECO:0000313" key="6">
    <source>
        <dbReference type="Proteomes" id="UP000886667"/>
    </source>
</evidence>
<dbReference type="PANTHER" id="PTHR45138">
    <property type="entry name" value="REGULATORY COMPONENTS OF SENSORY TRANSDUCTION SYSTEM"/>
    <property type="match status" value="1"/>
</dbReference>
<dbReference type="Gene3D" id="3.30.70.270">
    <property type="match status" value="1"/>
</dbReference>
<dbReference type="InterPro" id="IPR043128">
    <property type="entry name" value="Rev_trsase/Diguanyl_cyclase"/>
</dbReference>
<dbReference type="EC" id="2.7.7.65" evidence="2"/>
<dbReference type="Proteomes" id="UP000886667">
    <property type="component" value="Unassembled WGS sequence"/>
</dbReference>
<protein>
    <recommendedName>
        <fullName evidence="2">diguanylate cyclase</fullName>
        <ecNumber evidence="2">2.7.7.65</ecNumber>
    </recommendedName>
</protein>
<reference evidence="5" key="1">
    <citation type="journal article" date="2021" name="Proc. Natl. Acad. Sci. U.S.A.">
        <title>Global biogeography of chemosynthetic symbionts reveals both localized and globally distributed symbiont groups. .</title>
        <authorList>
            <person name="Osvatic J.T."/>
            <person name="Wilkins L.G.E."/>
            <person name="Leibrecht L."/>
            <person name="Leray M."/>
            <person name="Zauner S."/>
            <person name="Polzin J."/>
            <person name="Camacho Y."/>
            <person name="Gros O."/>
            <person name="van Gils J.A."/>
            <person name="Eisen J.A."/>
            <person name="Petersen J.M."/>
            <person name="Yuen B."/>
        </authorList>
    </citation>
    <scope>NUCLEOTIDE SEQUENCE</scope>
    <source>
        <strain evidence="5">MAGclacostrist064TRANS</strain>
    </source>
</reference>
<accession>A0A9E4KFV2</accession>
<dbReference type="InterPro" id="IPR050469">
    <property type="entry name" value="Diguanylate_Cyclase"/>
</dbReference>
<comment type="cofactor">
    <cofactor evidence="1">
        <name>Mg(2+)</name>
        <dbReference type="ChEBI" id="CHEBI:18420"/>
    </cofactor>
</comment>
<dbReference type="SUPFAM" id="SSF55073">
    <property type="entry name" value="Nucleotide cyclase"/>
    <property type="match status" value="1"/>
</dbReference>
<dbReference type="CDD" id="cd01949">
    <property type="entry name" value="GGDEF"/>
    <property type="match status" value="1"/>
</dbReference>
<dbReference type="Pfam" id="PF00990">
    <property type="entry name" value="GGDEF"/>
    <property type="match status" value="1"/>
</dbReference>
<proteinExistence type="predicted"/>
<dbReference type="PANTHER" id="PTHR45138:SF9">
    <property type="entry name" value="DIGUANYLATE CYCLASE DGCM-RELATED"/>
    <property type="match status" value="1"/>
</dbReference>
<dbReference type="FunFam" id="3.30.70.270:FF:000001">
    <property type="entry name" value="Diguanylate cyclase domain protein"/>
    <property type="match status" value="1"/>
</dbReference>
<organism evidence="5 6">
    <name type="scientific">Candidatus Thiodiazotropha taylori</name>
    <dbReference type="NCBI Taxonomy" id="2792791"/>
    <lineage>
        <taxon>Bacteria</taxon>
        <taxon>Pseudomonadati</taxon>
        <taxon>Pseudomonadota</taxon>
        <taxon>Gammaproteobacteria</taxon>
        <taxon>Chromatiales</taxon>
        <taxon>Sedimenticolaceae</taxon>
        <taxon>Candidatus Thiodiazotropha</taxon>
    </lineage>
</organism>
<evidence type="ECO:0000313" key="5">
    <source>
        <dbReference type="EMBL" id="MCG7947235.1"/>
    </source>
</evidence>
<name>A0A9E4KFV2_9GAMM</name>
<dbReference type="GO" id="GO:0005886">
    <property type="term" value="C:plasma membrane"/>
    <property type="evidence" value="ECO:0007669"/>
    <property type="project" value="TreeGrafter"/>
</dbReference>
<evidence type="ECO:0000259" key="4">
    <source>
        <dbReference type="PROSITE" id="PS50887"/>
    </source>
</evidence>
<feature type="domain" description="GGDEF" evidence="4">
    <location>
        <begin position="179"/>
        <end position="309"/>
    </location>
</feature>
<dbReference type="GO" id="GO:0043709">
    <property type="term" value="P:cell adhesion involved in single-species biofilm formation"/>
    <property type="evidence" value="ECO:0007669"/>
    <property type="project" value="TreeGrafter"/>
</dbReference>
<dbReference type="NCBIfam" id="TIGR00254">
    <property type="entry name" value="GGDEF"/>
    <property type="match status" value="1"/>
</dbReference>
<comment type="caution">
    <text evidence="5">The sequence shown here is derived from an EMBL/GenBank/DDBJ whole genome shotgun (WGS) entry which is preliminary data.</text>
</comment>
<dbReference type="GO" id="GO:1902201">
    <property type="term" value="P:negative regulation of bacterial-type flagellum-dependent cell motility"/>
    <property type="evidence" value="ECO:0007669"/>
    <property type="project" value="TreeGrafter"/>
</dbReference>
<dbReference type="PROSITE" id="PS50887">
    <property type="entry name" value="GGDEF"/>
    <property type="match status" value="1"/>
</dbReference>
<sequence>MSNTMTGIHSIHHDRFTPTDGPILGRLADVVNDDGTLGLIMELSGKLQTTLEVDTLIELFAQVMGNQALYDSLDYLSPTNGMALHFGQDEQRNKLGYNLKVLDTDLGQVSVSRNKRYNKSEIAQVENFLAALLYPLRNALLYQAAIESAFLDSLTGIKNRTAFDSNFSREIELNRRNSSELSVIVMDIDFFKRINDQYGHAVGDLVLKQVAKAVEETIRSSDALYRYGGEEFVVVLNGTDQAGARLLAERIRENIESLRIESLKKLKVTLSLGVSMMNEGDTSESLFKRADDALYAAKNQGRNQVVMGE</sequence>
<dbReference type="InterPro" id="IPR029787">
    <property type="entry name" value="Nucleotide_cyclase"/>
</dbReference>
<dbReference type="AlphaFoldDB" id="A0A9E4KFV2"/>
<dbReference type="SMART" id="SM00267">
    <property type="entry name" value="GGDEF"/>
    <property type="match status" value="1"/>
</dbReference>
<gene>
    <name evidence="5" type="ORF">JAZ07_12895</name>
</gene>
<dbReference type="GO" id="GO:0052621">
    <property type="term" value="F:diguanylate cyclase activity"/>
    <property type="evidence" value="ECO:0007669"/>
    <property type="project" value="UniProtKB-EC"/>
</dbReference>